<evidence type="ECO:0000313" key="2">
    <source>
        <dbReference type="Proteomes" id="UP000006729"/>
    </source>
</evidence>
<proteinExistence type="predicted"/>
<sequence length="152" mass="17223">MMIRAKNFIIKYTTTHHTLKTFPTRSCLILVLIPSVSMTEEKQHQGVFHHHKSEEKPVDYRKEKKHHKNLGHVGKLGAAAAGAFAMNEKHKSKKDPEHTHGHKIKEEIAAAAAVGTCGLVFHEHHEKKATKKEEEEANRKKHHGTTTSNCFN</sequence>
<accession>A0ACC0T1N4</accession>
<protein>
    <submittedName>
        <fullName evidence="1">Uncharacterized protein</fullName>
    </submittedName>
</protein>
<reference evidence="1 2" key="1">
    <citation type="journal article" date="2006" name="Science">
        <title>The genome of black cottonwood, Populus trichocarpa (Torr. &amp; Gray).</title>
        <authorList>
            <person name="Tuskan G.A."/>
            <person name="Difazio S."/>
            <person name="Jansson S."/>
            <person name="Bohlmann J."/>
            <person name="Grigoriev I."/>
            <person name="Hellsten U."/>
            <person name="Putnam N."/>
            <person name="Ralph S."/>
            <person name="Rombauts S."/>
            <person name="Salamov A."/>
            <person name="Schein J."/>
            <person name="Sterck L."/>
            <person name="Aerts A."/>
            <person name="Bhalerao R.R."/>
            <person name="Bhalerao R.P."/>
            <person name="Blaudez D."/>
            <person name="Boerjan W."/>
            <person name="Brun A."/>
            <person name="Brunner A."/>
            <person name="Busov V."/>
            <person name="Campbell M."/>
            <person name="Carlson J."/>
            <person name="Chalot M."/>
            <person name="Chapman J."/>
            <person name="Chen G.L."/>
            <person name="Cooper D."/>
            <person name="Coutinho P.M."/>
            <person name="Couturier J."/>
            <person name="Covert S."/>
            <person name="Cronk Q."/>
            <person name="Cunningham R."/>
            <person name="Davis J."/>
            <person name="Degroeve S."/>
            <person name="Dejardin A."/>
            <person name="Depamphilis C."/>
            <person name="Detter J."/>
            <person name="Dirks B."/>
            <person name="Dubchak I."/>
            <person name="Duplessis S."/>
            <person name="Ehlting J."/>
            <person name="Ellis B."/>
            <person name="Gendler K."/>
            <person name="Goodstein D."/>
            <person name="Gribskov M."/>
            <person name="Grimwood J."/>
            <person name="Groover A."/>
            <person name="Gunter L."/>
            <person name="Hamberger B."/>
            <person name="Heinze B."/>
            <person name="Helariutta Y."/>
            <person name="Henrissat B."/>
            <person name="Holligan D."/>
            <person name="Holt R."/>
            <person name="Huang W."/>
            <person name="Islam-Faridi N."/>
            <person name="Jones S."/>
            <person name="Jones-Rhoades M."/>
            <person name="Jorgensen R."/>
            <person name="Joshi C."/>
            <person name="Kangasjarvi J."/>
            <person name="Karlsson J."/>
            <person name="Kelleher C."/>
            <person name="Kirkpatrick R."/>
            <person name="Kirst M."/>
            <person name="Kohler A."/>
            <person name="Kalluri U."/>
            <person name="Larimer F."/>
            <person name="Leebens-Mack J."/>
            <person name="Leple J.C."/>
            <person name="Locascio P."/>
            <person name="Lou Y."/>
            <person name="Lucas S."/>
            <person name="Martin F."/>
            <person name="Montanini B."/>
            <person name="Napoli C."/>
            <person name="Nelson D.R."/>
            <person name="Nelson C."/>
            <person name="Nieminen K."/>
            <person name="Nilsson O."/>
            <person name="Pereda V."/>
            <person name="Peter G."/>
            <person name="Philippe R."/>
            <person name="Pilate G."/>
            <person name="Poliakov A."/>
            <person name="Razumovskaya J."/>
            <person name="Richardson P."/>
            <person name="Rinaldi C."/>
            <person name="Ritland K."/>
            <person name="Rouze P."/>
            <person name="Ryaboy D."/>
            <person name="Schmutz J."/>
            <person name="Schrader J."/>
            <person name="Segerman B."/>
            <person name="Shin H."/>
            <person name="Siddiqui A."/>
            <person name="Sterky F."/>
            <person name="Terry A."/>
            <person name="Tsai C.J."/>
            <person name="Uberbacher E."/>
            <person name="Unneberg P."/>
            <person name="Vahala J."/>
            <person name="Wall K."/>
            <person name="Wessler S."/>
            <person name="Yang G."/>
            <person name="Yin T."/>
            <person name="Douglas C."/>
            <person name="Marra M."/>
            <person name="Sandberg G."/>
            <person name="Van de Peer Y."/>
            <person name="Rokhsar D."/>
        </authorList>
    </citation>
    <scope>NUCLEOTIDE SEQUENCE [LARGE SCALE GENOMIC DNA]</scope>
    <source>
        <strain evidence="2">cv. Nisqually</strain>
    </source>
</reference>
<evidence type="ECO:0000313" key="1">
    <source>
        <dbReference type="EMBL" id="KAI9395149.1"/>
    </source>
</evidence>
<gene>
    <name evidence="1" type="ORF">POPTR_005G193901v4</name>
</gene>
<dbReference type="Proteomes" id="UP000006729">
    <property type="component" value="Chromosome 5"/>
</dbReference>
<keyword evidence="2" id="KW-1185">Reference proteome</keyword>
<organism evidence="1 2">
    <name type="scientific">Populus trichocarpa</name>
    <name type="common">Western balsam poplar</name>
    <name type="synonym">Populus balsamifera subsp. trichocarpa</name>
    <dbReference type="NCBI Taxonomy" id="3694"/>
    <lineage>
        <taxon>Eukaryota</taxon>
        <taxon>Viridiplantae</taxon>
        <taxon>Streptophyta</taxon>
        <taxon>Embryophyta</taxon>
        <taxon>Tracheophyta</taxon>
        <taxon>Spermatophyta</taxon>
        <taxon>Magnoliopsida</taxon>
        <taxon>eudicotyledons</taxon>
        <taxon>Gunneridae</taxon>
        <taxon>Pentapetalae</taxon>
        <taxon>rosids</taxon>
        <taxon>fabids</taxon>
        <taxon>Malpighiales</taxon>
        <taxon>Salicaceae</taxon>
        <taxon>Saliceae</taxon>
        <taxon>Populus</taxon>
    </lineage>
</organism>
<dbReference type="EMBL" id="CM009294">
    <property type="protein sequence ID" value="KAI9395149.1"/>
    <property type="molecule type" value="Genomic_DNA"/>
</dbReference>
<name>A0ACC0T1N4_POPTR</name>
<comment type="caution">
    <text evidence="1">The sequence shown here is derived from an EMBL/GenBank/DDBJ whole genome shotgun (WGS) entry which is preliminary data.</text>
</comment>